<evidence type="ECO:0000259" key="2">
    <source>
        <dbReference type="Pfam" id="PF11495"/>
    </source>
</evidence>
<reference evidence="3" key="1">
    <citation type="journal article" date="2020" name="ISME J.">
        <title>Gammaproteobacteria mediating utilization of methyl-, sulfur- and petroleum organic compounds in deep ocean hydrothermal plumes.</title>
        <authorList>
            <person name="Zhou Z."/>
            <person name="Liu Y."/>
            <person name="Pan J."/>
            <person name="Cron B.R."/>
            <person name="Toner B.M."/>
            <person name="Anantharaman K."/>
            <person name="Breier J.A."/>
            <person name="Dick G.J."/>
            <person name="Li M."/>
        </authorList>
    </citation>
    <scope>NUCLEOTIDE SEQUENCE</scope>
    <source>
        <strain evidence="3">SZUA-1385</strain>
    </source>
</reference>
<feature type="domain" description="Transcription regulator TrmB C-terminal" evidence="2">
    <location>
        <begin position="45"/>
        <end position="117"/>
    </location>
</feature>
<comment type="caution">
    <text evidence="3">The sequence shown here is derived from an EMBL/GenBank/DDBJ whole genome shotgun (WGS) entry which is preliminary data.</text>
</comment>
<keyword evidence="1" id="KW-1133">Transmembrane helix</keyword>
<proteinExistence type="predicted"/>
<evidence type="ECO:0000313" key="4">
    <source>
        <dbReference type="Proteomes" id="UP000605144"/>
    </source>
</evidence>
<sequence>MKIGIIEVLVILSILITSGALVYKYISTDLSKDTYEFDGEQMYKCAWISEKIMSKGFPLYAQVYGKWTGTGEAFNGTVLILRARGGTLYGLYNDHIISIGGNMAYREDIAAEKIVLKPLGNTIIYYQINPVGGDSFKEIINKIENTKRPYEGLNITILETYISGILAVDSKTYTPTEQQYIRNEMDDINRGNKLTLNFLDGGLSISGRLNLNNLELYDYLIKPNKVYTSKMTIYLIVNETIMDLPKNITQYNNDTKIITLN</sequence>
<dbReference type="AlphaFoldDB" id="A0A832YX99"/>
<keyword evidence="1" id="KW-0812">Transmembrane</keyword>
<keyword evidence="1" id="KW-0472">Membrane</keyword>
<dbReference type="InterPro" id="IPR021586">
    <property type="entry name" value="Tscrpt_reg_TrmB_C"/>
</dbReference>
<feature type="transmembrane region" description="Helical" evidence="1">
    <location>
        <begin position="6"/>
        <end position="26"/>
    </location>
</feature>
<protein>
    <recommendedName>
        <fullName evidence="2">Transcription regulator TrmB C-terminal domain-containing protein</fullName>
    </recommendedName>
</protein>
<evidence type="ECO:0000256" key="1">
    <source>
        <dbReference type="SAM" id="Phobius"/>
    </source>
</evidence>
<dbReference type="Proteomes" id="UP000605144">
    <property type="component" value="Unassembled WGS sequence"/>
</dbReference>
<organism evidence="3 4">
    <name type="scientific">Methanothermococcus okinawensis</name>
    <dbReference type="NCBI Taxonomy" id="155863"/>
    <lineage>
        <taxon>Archaea</taxon>
        <taxon>Methanobacteriati</taxon>
        <taxon>Methanobacteriota</taxon>
        <taxon>Methanomada group</taxon>
        <taxon>Methanococci</taxon>
        <taxon>Methanococcales</taxon>
        <taxon>Methanococcaceae</taxon>
        <taxon>Methanothermococcus</taxon>
    </lineage>
</organism>
<dbReference type="SUPFAM" id="SSF159071">
    <property type="entry name" value="TrmB C-terminal domain-like"/>
    <property type="match status" value="1"/>
</dbReference>
<accession>A0A832YX99</accession>
<dbReference type="Pfam" id="PF11495">
    <property type="entry name" value="Regulator_TrmB"/>
    <property type="match status" value="1"/>
</dbReference>
<gene>
    <name evidence="3" type="ORF">EYG76_03885</name>
</gene>
<dbReference type="EMBL" id="DQSV01000075">
    <property type="protein sequence ID" value="HIP17425.1"/>
    <property type="molecule type" value="Genomic_DNA"/>
</dbReference>
<name>A0A832YX99_9EURY</name>
<evidence type="ECO:0000313" key="3">
    <source>
        <dbReference type="EMBL" id="HIP17425.1"/>
    </source>
</evidence>